<dbReference type="InterPro" id="IPR051405">
    <property type="entry name" value="phD/YefM_antitoxin"/>
</dbReference>
<dbReference type="PANTHER" id="PTHR33713:SF10">
    <property type="entry name" value="ANTITOXIN YAFN"/>
    <property type="match status" value="1"/>
</dbReference>
<evidence type="ECO:0000313" key="4">
    <source>
        <dbReference type="Proteomes" id="UP000580051"/>
    </source>
</evidence>
<dbReference type="RefSeq" id="WP_176226019.1">
    <property type="nucleotide sequence ID" value="NZ_BLRV01000005.1"/>
</dbReference>
<dbReference type="PANTHER" id="PTHR33713">
    <property type="entry name" value="ANTITOXIN YAFN-RELATED"/>
    <property type="match status" value="1"/>
</dbReference>
<organism evidence="3 4">
    <name type="scientific">Candidatus Hakubella thermalkaliphila</name>
    <dbReference type="NCBI Taxonomy" id="2754717"/>
    <lineage>
        <taxon>Bacteria</taxon>
        <taxon>Bacillati</taxon>
        <taxon>Actinomycetota</taxon>
        <taxon>Actinomycetota incertae sedis</taxon>
        <taxon>Candidatus Hakubellales</taxon>
        <taxon>Candidatus Hakubellaceae</taxon>
        <taxon>Candidatus Hakubella</taxon>
    </lineage>
</organism>
<sequence>MPVSITEDIKSVSDLKKKTREIFEQVHRTGRPVVITVNGKPDVVLLDAALFEKKPKALNLGALLAEAEADVRAGRTRAAQDFLKELKRGSKI</sequence>
<dbReference type="SUPFAM" id="SSF143120">
    <property type="entry name" value="YefM-like"/>
    <property type="match status" value="1"/>
</dbReference>
<dbReference type="Pfam" id="PF02604">
    <property type="entry name" value="PhdYeFM_antitox"/>
    <property type="match status" value="1"/>
</dbReference>
<comment type="function">
    <text evidence="2">Antitoxin component of a type II toxin-antitoxin (TA) system.</text>
</comment>
<reference evidence="3 4" key="1">
    <citation type="journal article" date="2020" name="Front. Microbiol.">
        <title>Single-cell genomics of novel Actinobacteria with the Wood-Ljungdahl pathway discovered in a serpentinizing system.</title>
        <authorList>
            <person name="Merino N."/>
            <person name="Kawai M."/>
            <person name="Boyd E.S."/>
            <person name="Colman D.R."/>
            <person name="McGlynn S.E."/>
            <person name="Nealson K.H."/>
            <person name="Kurokawa K."/>
            <person name="Hongoh Y."/>
        </authorList>
    </citation>
    <scope>NUCLEOTIDE SEQUENCE [LARGE SCALE GENOMIC DNA]</scope>
    <source>
        <strain evidence="3 4">S06</strain>
    </source>
</reference>
<accession>A0A6V8NNG0</accession>
<evidence type="ECO:0000313" key="3">
    <source>
        <dbReference type="EMBL" id="GFP20874.1"/>
    </source>
</evidence>
<dbReference type="EMBL" id="BLRV01000005">
    <property type="protein sequence ID" value="GFP20874.1"/>
    <property type="molecule type" value="Genomic_DNA"/>
</dbReference>
<dbReference type="Proteomes" id="UP000580051">
    <property type="component" value="Unassembled WGS sequence"/>
</dbReference>
<proteinExistence type="inferred from homology"/>
<dbReference type="Gene3D" id="3.40.1620.10">
    <property type="entry name" value="YefM-like domain"/>
    <property type="match status" value="1"/>
</dbReference>
<dbReference type="AlphaFoldDB" id="A0A6V8NNG0"/>
<comment type="similarity">
    <text evidence="1 2">Belongs to the phD/YefM antitoxin family.</text>
</comment>
<evidence type="ECO:0000256" key="1">
    <source>
        <dbReference type="ARBA" id="ARBA00009981"/>
    </source>
</evidence>
<comment type="caution">
    <text evidence="3">The sequence shown here is derived from an EMBL/GenBank/DDBJ whole genome shotgun (WGS) entry which is preliminary data.</text>
</comment>
<name>A0A6V8NNG0_9ACTN</name>
<protein>
    <recommendedName>
        <fullName evidence="2">Antitoxin</fullName>
    </recommendedName>
</protein>
<dbReference type="InterPro" id="IPR006442">
    <property type="entry name" value="Antitoxin_Phd/YefM"/>
</dbReference>
<dbReference type="NCBIfam" id="TIGR01552">
    <property type="entry name" value="phd_fam"/>
    <property type="match status" value="1"/>
</dbReference>
<gene>
    <name evidence="3" type="ORF">HKBW3S06_00101</name>
</gene>
<dbReference type="InterPro" id="IPR036165">
    <property type="entry name" value="YefM-like_sf"/>
</dbReference>
<evidence type="ECO:0000256" key="2">
    <source>
        <dbReference type="RuleBase" id="RU362080"/>
    </source>
</evidence>